<organism evidence="1 2">
    <name type="scientific">Oryza sativa subsp. japonica</name>
    <name type="common">Rice</name>
    <dbReference type="NCBI Taxonomy" id="39947"/>
    <lineage>
        <taxon>Eukaryota</taxon>
        <taxon>Viridiplantae</taxon>
        <taxon>Streptophyta</taxon>
        <taxon>Embryophyta</taxon>
        <taxon>Tracheophyta</taxon>
        <taxon>Spermatophyta</taxon>
        <taxon>Magnoliopsida</taxon>
        <taxon>Liliopsida</taxon>
        <taxon>Poales</taxon>
        <taxon>Poaceae</taxon>
        <taxon>BOP clade</taxon>
        <taxon>Oryzoideae</taxon>
        <taxon>Oryzeae</taxon>
        <taxon>Oryzinae</taxon>
        <taxon>Oryza</taxon>
        <taxon>Oryza sativa</taxon>
    </lineage>
</organism>
<name>Q6YZK4_ORYSJ</name>
<accession>Q6YZK4</accession>
<dbReference type="Proteomes" id="UP000000763">
    <property type="component" value="Chromosome 8"/>
</dbReference>
<gene>
    <name evidence="1" type="primary">P0488B06.36</name>
</gene>
<dbReference type="EMBL" id="AP005523">
    <property type="protein sequence ID" value="BAD03779.1"/>
    <property type="molecule type" value="Genomic_DNA"/>
</dbReference>
<sequence length="119" mass="12964">MLNQLSRCRQLQPKIYEQIEKKQCMFFLHAVTCIGVRARRGIQIFLPPAHALTRRGGGGGVGELTSLAGAHCIACGYNLPCCFVVQTSHVEACLPPSSSACLQTATAKMQERLLTRSAF</sequence>
<protein>
    <submittedName>
        <fullName evidence="1">Uncharacterized protein</fullName>
    </submittedName>
</protein>
<proteinExistence type="predicted"/>
<reference evidence="2" key="2">
    <citation type="journal article" date="2008" name="Nucleic Acids Res.">
        <title>The rice annotation project database (RAP-DB): 2008 update.</title>
        <authorList>
            <consortium name="The rice annotation project (RAP)"/>
        </authorList>
    </citation>
    <scope>GENOME REANNOTATION</scope>
    <source>
        <strain evidence="2">cv. Nipponbare</strain>
    </source>
</reference>
<reference evidence="2" key="1">
    <citation type="journal article" date="2005" name="Nature">
        <title>The map-based sequence of the rice genome.</title>
        <authorList>
            <consortium name="International rice genome sequencing project (IRGSP)"/>
            <person name="Matsumoto T."/>
            <person name="Wu J."/>
            <person name="Kanamori H."/>
            <person name="Katayose Y."/>
            <person name="Fujisawa M."/>
            <person name="Namiki N."/>
            <person name="Mizuno H."/>
            <person name="Yamamoto K."/>
            <person name="Antonio B.A."/>
            <person name="Baba T."/>
            <person name="Sakata K."/>
            <person name="Nagamura Y."/>
            <person name="Aoki H."/>
            <person name="Arikawa K."/>
            <person name="Arita K."/>
            <person name="Bito T."/>
            <person name="Chiden Y."/>
            <person name="Fujitsuka N."/>
            <person name="Fukunaka R."/>
            <person name="Hamada M."/>
            <person name="Harada C."/>
            <person name="Hayashi A."/>
            <person name="Hijishita S."/>
            <person name="Honda M."/>
            <person name="Hosokawa S."/>
            <person name="Ichikawa Y."/>
            <person name="Idonuma A."/>
            <person name="Iijima M."/>
            <person name="Ikeda M."/>
            <person name="Ikeno M."/>
            <person name="Ito K."/>
            <person name="Ito S."/>
            <person name="Ito T."/>
            <person name="Ito Y."/>
            <person name="Ito Y."/>
            <person name="Iwabuchi A."/>
            <person name="Kamiya K."/>
            <person name="Karasawa W."/>
            <person name="Kurita K."/>
            <person name="Katagiri S."/>
            <person name="Kikuta A."/>
            <person name="Kobayashi H."/>
            <person name="Kobayashi N."/>
            <person name="Machita K."/>
            <person name="Maehara T."/>
            <person name="Masukawa M."/>
            <person name="Mizubayashi T."/>
            <person name="Mukai Y."/>
            <person name="Nagasaki H."/>
            <person name="Nagata Y."/>
            <person name="Naito S."/>
            <person name="Nakashima M."/>
            <person name="Nakama Y."/>
            <person name="Nakamichi Y."/>
            <person name="Nakamura M."/>
            <person name="Meguro A."/>
            <person name="Negishi M."/>
            <person name="Ohta I."/>
            <person name="Ohta T."/>
            <person name="Okamoto M."/>
            <person name="Ono N."/>
            <person name="Saji S."/>
            <person name="Sakaguchi M."/>
            <person name="Sakai K."/>
            <person name="Shibata M."/>
            <person name="Shimokawa T."/>
            <person name="Song J."/>
            <person name="Takazaki Y."/>
            <person name="Terasawa K."/>
            <person name="Tsugane M."/>
            <person name="Tsuji K."/>
            <person name="Ueda S."/>
            <person name="Waki K."/>
            <person name="Yamagata H."/>
            <person name="Yamamoto M."/>
            <person name="Yamamoto S."/>
            <person name="Yamane H."/>
            <person name="Yoshiki S."/>
            <person name="Yoshihara R."/>
            <person name="Yukawa K."/>
            <person name="Zhong H."/>
            <person name="Yano M."/>
            <person name="Yuan Q."/>
            <person name="Ouyang S."/>
            <person name="Liu J."/>
            <person name="Jones K.M."/>
            <person name="Gansberger K."/>
            <person name="Moffat K."/>
            <person name="Hill J."/>
            <person name="Bera J."/>
            <person name="Fadrosh D."/>
            <person name="Jin S."/>
            <person name="Johri S."/>
            <person name="Kim M."/>
            <person name="Overton L."/>
            <person name="Reardon M."/>
            <person name="Tsitrin T."/>
            <person name="Vuong H."/>
            <person name="Weaver B."/>
            <person name="Ciecko A."/>
            <person name="Tallon L."/>
            <person name="Jackson J."/>
            <person name="Pai G."/>
            <person name="Aken S.V."/>
            <person name="Utterback T."/>
            <person name="Reidmuller S."/>
            <person name="Feldblyum T."/>
            <person name="Hsiao J."/>
            <person name="Zismann V."/>
            <person name="Iobst S."/>
            <person name="de Vazeille A.R."/>
            <person name="Buell C.R."/>
            <person name="Ying K."/>
            <person name="Li Y."/>
            <person name="Lu T."/>
            <person name="Huang Y."/>
            <person name="Zhao Q."/>
            <person name="Feng Q."/>
            <person name="Zhang L."/>
            <person name="Zhu J."/>
            <person name="Weng Q."/>
            <person name="Mu J."/>
            <person name="Lu Y."/>
            <person name="Fan D."/>
            <person name="Liu Y."/>
            <person name="Guan J."/>
            <person name="Zhang Y."/>
            <person name="Yu S."/>
            <person name="Liu X."/>
            <person name="Zhang Y."/>
            <person name="Hong G."/>
            <person name="Han B."/>
            <person name="Choisne N."/>
            <person name="Demange N."/>
            <person name="Orjeda G."/>
            <person name="Samain S."/>
            <person name="Cattolico L."/>
            <person name="Pelletier E."/>
            <person name="Couloux A."/>
            <person name="Segurens B."/>
            <person name="Wincker P."/>
            <person name="D'Hont A."/>
            <person name="Scarpelli C."/>
            <person name="Weissenbach J."/>
            <person name="Salanoubat M."/>
            <person name="Quetier F."/>
            <person name="Yu Y."/>
            <person name="Kim H.R."/>
            <person name="Rambo T."/>
            <person name="Currie J."/>
            <person name="Collura K."/>
            <person name="Luo M."/>
            <person name="Yang T."/>
            <person name="Ammiraju J.S.S."/>
            <person name="Engler F."/>
            <person name="Soderlund C."/>
            <person name="Wing R.A."/>
            <person name="Palmer L.E."/>
            <person name="de la Bastide M."/>
            <person name="Spiegel L."/>
            <person name="Nascimento L."/>
            <person name="Zutavern T."/>
            <person name="O'Shaughnessy A."/>
            <person name="Dike S."/>
            <person name="Dedhia N."/>
            <person name="Preston R."/>
            <person name="Balija V."/>
            <person name="McCombie W.R."/>
            <person name="Chow T."/>
            <person name="Chen H."/>
            <person name="Chung M."/>
            <person name="Chen C."/>
            <person name="Shaw J."/>
            <person name="Wu H."/>
            <person name="Hsiao K."/>
            <person name="Chao Y."/>
            <person name="Chu M."/>
            <person name="Cheng C."/>
            <person name="Hour A."/>
            <person name="Lee P."/>
            <person name="Lin S."/>
            <person name="Lin Y."/>
            <person name="Liou J."/>
            <person name="Liu S."/>
            <person name="Hsing Y."/>
            <person name="Raghuvanshi S."/>
            <person name="Mohanty A."/>
            <person name="Bharti A.K."/>
            <person name="Gaur A."/>
            <person name="Gupta V."/>
            <person name="Kumar D."/>
            <person name="Ravi V."/>
            <person name="Vij S."/>
            <person name="Kapur A."/>
            <person name="Khurana P."/>
            <person name="Khurana P."/>
            <person name="Khurana J.P."/>
            <person name="Tyagi A.K."/>
            <person name="Gaikwad K."/>
            <person name="Singh A."/>
            <person name="Dalal V."/>
            <person name="Srivastava S."/>
            <person name="Dixit A."/>
            <person name="Pal A.K."/>
            <person name="Ghazi I.A."/>
            <person name="Yadav M."/>
            <person name="Pandit A."/>
            <person name="Bhargava A."/>
            <person name="Sureshbabu K."/>
            <person name="Batra K."/>
            <person name="Sharma T.R."/>
            <person name="Mohapatra T."/>
            <person name="Singh N.K."/>
            <person name="Messing J."/>
            <person name="Nelson A.B."/>
            <person name="Fuks G."/>
            <person name="Kavchok S."/>
            <person name="Keizer G."/>
            <person name="Linton E."/>
            <person name="Llaca V."/>
            <person name="Song R."/>
            <person name="Tanyolac B."/>
            <person name="Young S."/>
            <person name="Ho-Il K."/>
            <person name="Hahn J.H."/>
            <person name="Sangsakoo G."/>
            <person name="Vanavichit A."/>
            <person name="de Mattos Luiz.A.T."/>
            <person name="Zimmer P.D."/>
            <person name="Malone G."/>
            <person name="Dellagostin O."/>
            <person name="de Oliveira A.C."/>
            <person name="Bevan M."/>
            <person name="Bancroft I."/>
            <person name="Minx P."/>
            <person name="Cordum H."/>
            <person name="Wilson R."/>
            <person name="Cheng Z."/>
            <person name="Jin W."/>
            <person name="Jiang J."/>
            <person name="Leong S.A."/>
            <person name="Iwama H."/>
            <person name="Gojobori T."/>
            <person name="Itoh T."/>
            <person name="Niimura Y."/>
            <person name="Fujii Y."/>
            <person name="Habara T."/>
            <person name="Sakai H."/>
            <person name="Sato Y."/>
            <person name="Wilson G."/>
            <person name="Kumar K."/>
            <person name="McCouch S."/>
            <person name="Juretic N."/>
            <person name="Hoen D."/>
            <person name="Wright S."/>
            <person name="Bruskiewich R."/>
            <person name="Bureau T."/>
            <person name="Miyao A."/>
            <person name="Hirochika H."/>
            <person name="Nishikawa T."/>
            <person name="Kadowaki K."/>
            <person name="Sugiura M."/>
            <person name="Burr B."/>
            <person name="Sasaki T."/>
        </authorList>
    </citation>
    <scope>NUCLEOTIDE SEQUENCE [LARGE SCALE GENOMIC DNA]</scope>
    <source>
        <strain evidence="2">cv. Nipponbare</strain>
    </source>
</reference>
<dbReference type="AlphaFoldDB" id="Q6YZK4"/>
<evidence type="ECO:0000313" key="2">
    <source>
        <dbReference type="Proteomes" id="UP000000763"/>
    </source>
</evidence>
<evidence type="ECO:0000313" key="1">
    <source>
        <dbReference type="EMBL" id="BAD03779.1"/>
    </source>
</evidence>